<protein>
    <submittedName>
        <fullName evidence="2">Uncharacterized protein</fullName>
    </submittedName>
</protein>
<organism evidence="2 3">
    <name type="scientific">Chiloscyllium punctatum</name>
    <name type="common">Brownbanded bambooshark</name>
    <name type="synonym">Hemiscyllium punctatum</name>
    <dbReference type="NCBI Taxonomy" id="137246"/>
    <lineage>
        <taxon>Eukaryota</taxon>
        <taxon>Metazoa</taxon>
        <taxon>Chordata</taxon>
        <taxon>Craniata</taxon>
        <taxon>Vertebrata</taxon>
        <taxon>Chondrichthyes</taxon>
        <taxon>Elasmobranchii</taxon>
        <taxon>Galeomorphii</taxon>
        <taxon>Galeoidea</taxon>
        <taxon>Orectolobiformes</taxon>
        <taxon>Hemiscylliidae</taxon>
        <taxon>Chiloscyllium</taxon>
    </lineage>
</organism>
<evidence type="ECO:0000313" key="3">
    <source>
        <dbReference type="Proteomes" id="UP000287033"/>
    </source>
</evidence>
<accession>A0A401TYP2</accession>
<proteinExistence type="predicted"/>
<gene>
    <name evidence="2" type="ORF">chiPu_0031935</name>
</gene>
<dbReference type="EMBL" id="BEZZ01222834">
    <property type="protein sequence ID" value="GCC47778.1"/>
    <property type="molecule type" value="Genomic_DNA"/>
</dbReference>
<comment type="caution">
    <text evidence="2">The sequence shown here is derived from an EMBL/GenBank/DDBJ whole genome shotgun (WGS) entry which is preliminary data.</text>
</comment>
<feature type="non-terminal residue" evidence="2">
    <location>
        <position position="1"/>
    </location>
</feature>
<dbReference type="AlphaFoldDB" id="A0A401TYP2"/>
<feature type="region of interest" description="Disordered" evidence="1">
    <location>
        <begin position="156"/>
        <end position="186"/>
    </location>
</feature>
<feature type="non-terminal residue" evidence="2">
    <location>
        <position position="205"/>
    </location>
</feature>
<feature type="region of interest" description="Disordered" evidence="1">
    <location>
        <begin position="1"/>
        <end position="23"/>
    </location>
</feature>
<dbReference type="Proteomes" id="UP000287033">
    <property type="component" value="Unassembled WGS sequence"/>
</dbReference>
<name>A0A401TYP2_CHIPU</name>
<evidence type="ECO:0000256" key="1">
    <source>
        <dbReference type="SAM" id="MobiDB-lite"/>
    </source>
</evidence>
<reference evidence="2 3" key="1">
    <citation type="journal article" date="2018" name="Nat. Ecol. Evol.">
        <title>Shark genomes provide insights into elasmobranch evolution and the origin of vertebrates.</title>
        <authorList>
            <person name="Hara Y"/>
            <person name="Yamaguchi K"/>
            <person name="Onimaru K"/>
            <person name="Kadota M"/>
            <person name="Koyanagi M"/>
            <person name="Keeley SD"/>
            <person name="Tatsumi K"/>
            <person name="Tanaka K"/>
            <person name="Motone F"/>
            <person name="Kageyama Y"/>
            <person name="Nozu R"/>
            <person name="Adachi N"/>
            <person name="Nishimura O"/>
            <person name="Nakagawa R"/>
            <person name="Tanegashima C"/>
            <person name="Kiyatake I"/>
            <person name="Matsumoto R"/>
            <person name="Murakumo K"/>
            <person name="Nishida K"/>
            <person name="Terakita A"/>
            <person name="Kuratani S"/>
            <person name="Sato K"/>
            <person name="Hyodo S Kuraku.S."/>
        </authorList>
    </citation>
    <scope>NUCLEOTIDE SEQUENCE [LARGE SCALE GENOMIC DNA]</scope>
</reference>
<evidence type="ECO:0000313" key="2">
    <source>
        <dbReference type="EMBL" id="GCC47778.1"/>
    </source>
</evidence>
<sequence>QDHHEGRKRDHGAQQSDPERQGLFDETLGVVGDTLVRVVGGITEQLHAIVVGIVQPAAEIARGHPASPADLQPLIEVELVDFQADPERREHAEIADLIAEDRLIALLQRVVENIVPAVEQHGEKDAGELDDDHRRQQATAGPFVLGVEIGRGDAPHRRERRANVFHRLSSPGKRPQRPEESGQSAWASTKVVSLACKRWLVPAIE</sequence>
<keyword evidence="3" id="KW-1185">Reference proteome</keyword>